<evidence type="ECO:0000256" key="1">
    <source>
        <dbReference type="SAM" id="Phobius"/>
    </source>
</evidence>
<dbReference type="AlphaFoldDB" id="A0A7J6W4Q7"/>
<name>A0A7J6W4Q7_THATH</name>
<reference evidence="2 3" key="1">
    <citation type="submission" date="2020-06" db="EMBL/GenBank/DDBJ databases">
        <title>Transcriptomic and genomic resources for Thalictrum thalictroides and T. hernandezii: Facilitating candidate gene discovery in an emerging model plant lineage.</title>
        <authorList>
            <person name="Arias T."/>
            <person name="Riano-Pachon D.M."/>
            <person name="Di Stilio V.S."/>
        </authorList>
    </citation>
    <scope>NUCLEOTIDE SEQUENCE [LARGE SCALE GENOMIC DNA]</scope>
    <source>
        <strain evidence="3">cv. WT478/WT964</strain>
        <tissue evidence="2">Leaves</tissue>
    </source>
</reference>
<keyword evidence="1" id="KW-1133">Transmembrane helix</keyword>
<proteinExistence type="predicted"/>
<gene>
    <name evidence="2" type="ORF">FRX31_018920</name>
</gene>
<comment type="caution">
    <text evidence="2">The sequence shown here is derived from an EMBL/GenBank/DDBJ whole genome shotgun (WGS) entry which is preliminary data.</text>
</comment>
<dbReference type="Proteomes" id="UP000554482">
    <property type="component" value="Unassembled WGS sequence"/>
</dbReference>
<dbReference type="EMBL" id="JABWDY010022748">
    <property type="protein sequence ID" value="KAF5191492.1"/>
    <property type="molecule type" value="Genomic_DNA"/>
</dbReference>
<accession>A0A7J6W4Q7</accession>
<keyword evidence="1" id="KW-0812">Transmembrane</keyword>
<dbReference type="OrthoDB" id="1922901at2759"/>
<evidence type="ECO:0000313" key="2">
    <source>
        <dbReference type="EMBL" id="KAF5191492.1"/>
    </source>
</evidence>
<feature type="transmembrane region" description="Helical" evidence="1">
    <location>
        <begin position="28"/>
        <end position="47"/>
    </location>
</feature>
<evidence type="ECO:0000313" key="3">
    <source>
        <dbReference type="Proteomes" id="UP000554482"/>
    </source>
</evidence>
<feature type="transmembrane region" description="Helical" evidence="1">
    <location>
        <begin position="85"/>
        <end position="110"/>
    </location>
</feature>
<protein>
    <submittedName>
        <fullName evidence="2">Abc transporter c family member</fullName>
    </submittedName>
</protein>
<sequence length="222" mass="25683">MSYSVLNLDHHQTTTSLVLDLPLAPFEITSLLIEAIAWCSMLIMIGLETKVYIKEFTWCVRFGVIYVLVGDAVMFNFVLTNKGFSNIWILLLYMSEVICQVFFGILLLFYNPSVEPYPGYVPLMDESAHDTDYEVLPGEDSICPERHASIFSKIHFGWMTPLMKQGFKRPITEKDVWKLDTWDQTETLNSKFQICWLEESQKSKPWLLRALNSSVGERYAEL</sequence>
<feature type="transmembrane region" description="Helical" evidence="1">
    <location>
        <begin position="59"/>
        <end position="79"/>
    </location>
</feature>
<keyword evidence="1" id="KW-0472">Membrane</keyword>
<keyword evidence="3" id="KW-1185">Reference proteome</keyword>
<organism evidence="2 3">
    <name type="scientific">Thalictrum thalictroides</name>
    <name type="common">Rue-anemone</name>
    <name type="synonym">Anemone thalictroides</name>
    <dbReference type="NCBI Taxonomy" id="46969"/>
    <lineage>
        <taxon>Eukaryota</taxon>
        <taxon>Viridiplantae</taxon>
        <taxon>Streptophyta</taxon>
        <taxon>Embryophyta</taxon>
        <taxon>Tracheophyta</taxon>
        <taxon>Spermatophyta</taxon>
        <taxon>Magnoliopsida</taxon>
        <taxon>Ranunculales</taxon>
        <taxon>Ranunculaceae</taxon>
        <taxon>Thalictroideae</taxon>
        <taxon>Thalictrum</taxon>
    </lineage>
</organism>